<dbReference type="Pfam" id="PF00702">
    <property type="entry name" value="Hydrolase"/>
    <property type="match status" value="1"/>
</dbReference>
<dbReference type="NCBIfam" id="TIGR01493">
    <property type="entry name" value="HAD-SF-IA-v2"/>
    <property type="match status" value="1"/>
</dbReference>
<dbReference type="SFLD" id="SFLDS00003">
    <property type="entry name" value="Haloacid_Dehalogenase"/>
    <property type="match status" value="1"/>
</dbReference>
<evidence type="ECO:0000313" key="4">
    <source>
        <dbReference type="Proteomes" id="UP000531659"/>
    </source>
</evidence>
<evidence type="ECO:0000313" key="3">
    <source>
        <dbReference type="EMBL" id="NNU74345.1"/>
    </source>
</evidence>
<dbReference type="EMBL" id="JABEYB010000001">
    <property type="protein sequence ID" value="NNU74345.1"/>
    <property type="molecule type" value="Genomic_DNA"/>
</dbReference>
<dbReference type="Proteomes" id="UP000531659">
    <property type="component" value="Unassembled WGS sequence"/>
</dbReference>
<accession>A0A7Y3SS46</accession>
<dbReference type="InterPro" id="IPR023198">
    <property type="entry name" value="PGP-like_dom2"/>
</dbReference>
<dbReference type="InterPro" id="IPR036412">
    <property type="entry name" value="HAD-like_sf"/>
</dbReference>
<dbReference type="SFLD" id="SFLDG01129">
    <property type="entry name" value="C1.5:_HAD__Beta-PGM__Phosphata"/>
    <property type="match status" value="1"/>
</dbReference>
<protein>
    <submittedName>
        <fullName evidence="3">Haloacid dehalogenase type II</fullName>
    </submittedName>
</protein>
<dbReference type="NCBIfam" id="TIGR01428">
    <property type="entry name" value="HAD_type_II"/>
    <property type="match status" value="1"/>
</dbReference>
<evidence type="ECO:0000256" key="1">
    <source>
        <dbReference type="ARBA" id="ARBA00008106"/>
    </source>
</evidence>
<dbReference type="PANTHER" id="PTHR43316:SF3">
    <property type="entry name" value="HALOACID DEHALOGENASE, TYPE II (AFU_ORTHOLOGUE AFUA_2G07750)-RELATED"/>
    <property type="match status" value="1"/>
</dbReference>
<keyword evidence="2" id="KW-0378">Hydrolase</keyword>
<dbReference type="PANTHER" id="PTHR43316">
    <property type="entry name" value="HYDROLASE, HALOACID DELAHOGENASE-RELATED"/>
    <property type="match status" value="1"/>
</dbReference>
<name>A0A7Y3SS46_9CLOT</name>
<dbReference type="SFLD" id="SFLDG01135">
    <property type="entry name" value="C1.5.6:_HAD__Beta-PGM__Phospha"/>
    <property type="match status" value="1"/>
</dbReference>
<reference evidence="3 4" key="1">
    <citation type="submission" date="2020-05" db="EMBL/GenBank/DDBJ databases">
        <title>Complete genome of Clostridium estertheticum subspecies estertheticum, isolated from Vacuum packed lamb meat from New Zealand imported to Switzerland.</title>
        <authorList>
            <person name="Wambui J."/>
            <person name="Stevens M.J.A."/>
            <person name="Stephan R."/>
        </authorList>
    </citation>
    <scope>NUCLEOTIDE SEQUENCE [LARGE SCALE GENOMIC DNA]</scope>
    <source>
        <strain evidence="3 4">CEST001</strain>
    </source>
</reference>
<sequence length="227" mass="26402">MKRMENIKLCVFDAYGTLFDINSVTQKYCEELGDITEPFSNLWRSKQLEYSWLRSLMNKYEDFWCVTGEALEYTLDYFNIQDEILKSKLLKAYENVNCYEEVPKVLSILKEKKILTAILSNASPNMLNKAVENSKINQYIDHIFSADSIKIYKPYPSVYNLVSKKYNVAKDEILFVSCNTWDVAGAKSFGFNVFWINRFNGKKEALPFKADMEAKSLIGVSKVFELR</sequence>
<comment type="caution">
    <text evidence="3">The sequence shown here is derived from an EMBL/GenBank/DDBJ whole genome shotgun (WGS) entry which is preliminary data.</text>
</comment>
<dbReference type="SUPFAM" id="SSF56784">
    <property type="entry name" value="HAD-like"/>
    <property type="match status" value="1"/>
</dbReference>
<dbReference type="InterPro" id="IPR023214">
    <property type="entry name" value="HAD_sf"/>
</dbReference>
<proteinExistence type="inferred from homology"/>
<dbReference type="AlphaFoldDB" id="A0A7Y3SS46"/>
<dbReference type="InterPro" id="IPR006328">
    <property type="entry name" value="2-HAD"/>
</dbReference>
<dbReference type="Gene3D" id="3.40.50.1000">
    <property type="entry name" value="HAD superfamily/HAD-like"/>
    <property type="match status" value="1"/>
</dbReference>
<dbReference type="PRINTS" id="PR00413">
    <property type="entry name" value="HADHALOGNASE"/>
</dbReference>
<gene>
    <name evidence="3" type="ORF">HLQ16_00100</name>
</gene>
<dbReference type="CDD" id="cd02588">
    <property type="entry name" value="HAD_L2-DEX"/>
    <property type="match status" value="1"/>
</dbReference>
<dbReference type="InterPro" id="IPR051540">
    <property type="entry name" value="S-2-haloacid_dehalogenase"/>
</dbReference>
<dbReference type="GO" id="GO:0019120">
    <property type="term" value="F:hydrolase activity, acting on acid halide bonds, in C-halide compounds"/>
    <property type="evidence" value="ECO:0007669"/>
    <property type="project" value="InterPro"/>
</dbReference>
<organism evidence="3 4">
    <name type="scientific">Clostridium estertheticum</name>
    <dbReference type="NCBI Taxonomy" id="238834"/>
    <lineage>
        <taxon>Bacteria</taxon>
        <taxon>Bacillati</taxon>
        <taxon>Bacillota</taxon>
        <taxon>Clostridia</taxon>
        <taxon>Eubacteriales</taxon>
        <taxon>Clostridiaceae</taxon>
        <taxon>Clostridium</taxon>
    </lineage>
</organism>
<comment type="similarity">
    <text evidence="1">Belongs to the HAD-like hydrolase superfamily. S-2-haloalkanoic acid dehalogenase family.</text>
</comment>
<dbReference type="SFLD" id="SFLDF00045">
    <property type="entry name" value="2-haloacid_dehalogenase"/>
    <property type="match status" value="1"/>
</dbReference>
<dbReference type="Gene3D" id="1.10.150.240">
    <property type="entry name" value="Putative phosphatase, domain 2"/>
    <property type="match status" value="1"/>
</dbReference>
<dbReference type="InterPro" id="IPR006439">
    <property type="entry name" value="HAD-SF_hydro_IA"/>
</dbReference>
<evidence type="ECO:0000256" key="2">
    <source>
        <dbReference type="ARBA" id="ARBA00022801"/>
    </source>
</evidence>